<evidence type="ECO:0000256" key="7">
    <source>
        <dbReference type="ARBA" id="ARBA00022989"/>
    </source>
</evidence>
<feature type="transmembrane region" description="Helical" evidence="13">
    <location>
        <begin position="102"/>
        <end position="119"/>
    </location>
</feature>
<dbReference type="Proteomes" id="UP000216409">
    <property type="component" value="Unassembled WGS sequence"/>
</dbReference>
<dbReference type="Pfam" id="PF00474">
    <property type="entry name" value="SSF"/>
    <property type="match status" value="1"/>
</dbReference>
<dbReference type="InterPro" id="IPR001734">
    <property type="entry name" value="Na/solute_symporter"/>
</dbReference>
<proteinExistence type="inferred from homology"/>
<dbReference type="InterPro" id="IPR038377">
    <property type="entry name" value="Na/Glc_symporter_sf"/>
</dbReference>
<comment type="caution">
    <text evidence="14">The sequence shown here is derived from an EMBL/GenBank/DDBJ whole genome shotgun (WGS) entry which is preliminary data.</text>
</comment>
<keyword evidence="7 13" id="KW-1133">Transmembrane helix</keyword>
<dbReference type="GO" id="GO:0015293">
    <property type="term" value="F:symporter activity"/>
    <property type="evidence" value="ECO:0007669"/>
    <property type="project" value="UniProtKB-KW"/>
</dbReference>
<evidence type="ECO:0000313" key="15">
    <source>
        <dbReference type="Proteomes" id="UP000216409"/>
    </source>
</evidence>
<dbReference type="PANTHER" id="PTHR48086">
    <property type="entry name" value="SODIUM/PROLINE SYMPORTER-RELATED"/>
    <property type="match status" value="1"/>
</dbReference>
<organism evidence="14 15">
    <name type="scientific">Halorubrum ezzemoulense</name>
    <name type="common">Halorubrum chaoviator</name>
    <dbReference type="NCBI Taxonomy" id="337243"/>
    <lineage>
        <taxon>Archaea</taxon>
        <taxon>Methanobacteriati</taxon>
        <taxon>Methanobacteriota</taxon>
        <taxon>Stenosarchaea group</taxon>
        <taxon>Halobacteria</taxon>
        <taxon>Halobacteriales</taxon>
        <taxon>Haloferacaceae</taxon>
        <taxon>Halorubrum</taxon>
    </lineage>
</organism>
<keyword evidence="9" id="KW-0406">Ion transport</keyword>
<evidence type="ECO:0000256" key="5">
    <source>
        <dbReference type="ARBA" id="ARBA00022692"/>
    </source>
</evidence>
<keyword evidence="8" id="KW-0915">Sodium</keyword>
<keyword evidence="3" id="KW-0813">Transport</keyword>
<evidence type="ECO:0000256" key="11">
    <source>
        <dbReference type="ARBA" id="ARBA00023201"/>
    </source>
</evidence>
<comment type="subcellular location">
    <subcellularLocation>
        <location evidence="1">Cell membrane</location>
        <topology evidence="1">Multi-pass membrane protein</topology>
    </subcellularLocation>
</comment>
<evidence type="ECO:0000256" key="6">
    <source>
        <dbReference type="ARBA" id="ARBA00022847"/>
    </source>
</evidence>
<keyword evidence="4" id="KW-1003">Cell membrane</keyword>
<evidence type="ECO:0008006" key="16">
    <source>
        <dbReference type="Google" id="ProtNLM"/>
    </source>
</evidence>
<keyword evidence="5 13" id="KW-0812">Transmembrane</keyword>
<evidence type="ECO:0000256" key="13">
    <source>
        <dbReference type="SAM" id="Phobius"/>
    </source>
</evidence>
<reference evidence="14 15" key="1">
    <citation type="journal article" date="2014" name="Front. Microbiol.">
        <title>Population and genomic analysis of the genus Halorubrum.</title>
        <authorList>
            <person name="Fullmer M.S."/>
            <person name="Soucy S.M."/>
            <person name="Swithers K.S."/>
            <person name="Makkay A.M."/>
            <person name="Wheeler R."/>
            <person name="Ventosa A."/>
            <person name="Gogarten J.P."/>
            <person name="Papke R.T."/>
        </authorList>
    </citation>
    <scope>NUCLEOTIDE SEQUENCE [LARGE SCALE GENOMIC DNA]</scope>
    <source>
        <strain evidence="14 15">LD3</strain>
    </source>
</reference>
<feature type="transmembrane region" description="Helical" evidence="13">
    <location>
        <begin position="61"/>
        <end position="81"/>
    </location>
</feature>
<dbReference type="AlphaFoldDB" id="A0A256J0T9"/>
<evidence type="ECO:0000256" key="1">
    <source>
        <dbReference type="ARBA" id="ARBA00004651"/>
    </source>
</evidence>
<dbReference type="GO" id="GO:0006814">
    <property type="term" value="P:sodium ion transport"/>
    <property type="evidence" value="ECO:0007669"/>
    <property type="project" value="UniProtKB-KW"/>
</dbReference>
<gene>
    <name evidence="14" type="ORF">DJ83_05285</name>
</gene>
<dbReference type="EMBL" id="NHOW01000060">
    <property type="protein sequence ID" value="OYR62449.1"/>
    <property type="molecule type" value="Genomic_DNA"/>
</dbReference>
<evidence type="ECO:0000256" key="4">
    <source>
        <dbReference type="ARBA" id="ARBA00022475"/>
    </source>
</evidence>
<dbReference type="Gene3D" id="1.20.1730.10">
    <property type="entry name" value="Sodium/glucose cotransporter"/>
    <property type="match status" value="1"/>
</dbReference>
<evidence type="ECO:0000256" key="3">
    <source>
        <dbReference type="ARBA" id="ARBA00022448"/>
    </source>
</evidence>
<dbReference type="GO" id="GO:0005886">
    <property type="term" value="C:plasma membrane"/>
    <property type="evidence" value="ECO:0007669"/>
    <property type="project" value="UniProtKB-SubCell"/>
</dbReference>
<accession>A0A256J0T9</accession>
<feature type="non-terminal residue" evidence="14">
    <location>
        <position position="177"/>
    </location>
</feature>
<comment type="similarity">
    <text evidence="2 12">Belongs to the sodium:solute symporter (SSF) (TC 2.A.21) family.</text>
</comment>
<evidence type="ECO:0000256" key="12">
    <source>
        <dbReference type="RuleBase" id="RU362091"/>
    </source>
</evidence>
<feature type="transmembrane region" description="Helical" evidence="13">
    <location>
        <begin position="29"/>
        <end position="55"/>
    </location>
</feature>
<keyword evidence="10 13" id="KW-0472">Membrane</keyword>
<dbReference type="RefSeq" id="WP_141212109.1">
    <property type="nucleotide sequence ID" value="NZ_NHOW01000060.1"/>
</dbReference>
<dbReference type="InterPro" id="IPR050277">
    <property type="entry name" value="Sodium:Solute_Symporter"/>
</dbReference>
<name>A0A256J0T9_HALEZ</name>
<keyword evidence="6" id="KW-0769">Symport</keyword>
<evidence type="ECO:0000256" key="8">
    <source>
        <dbReference type="ARBA" id="ARBA00023053"/>
    </source>
</evidence>
<evidence type="ECO:0000256" key="9">
    <source>
        <dbReference type="ARBA" id="ARBA00023065"/>
    </source>
</evidence>
<evidence type="ECO:0000313" key="14">
    <source>
        <dbReference type="EMBL" id="OYR62449.1"/>
    </source>
</evidence>
<protein>
    <recommendedName>
        <fullName evidence="16">Sodium:proline symporter</fullName>
    </recommendedName>
</protein>
<evidence type="ECO:0000256" key="10">
    <source>
        <dbReference type="ARBA" id="ARBA00023136"/>
    </source>
</evidence>
<dbReference type="PANTHER" id="PTHR48086:SF3">
    <property type="entry name" value="SODIUM_PROLINE SYMPORTER"/>
    <property type="match status" value="1"/>
</dbReference>
<sequence length="177" mass="18203">MIGSSEAHSEADPSNAESFYAADRRIGGVFGAMSLTATQVSAGTLIGTIGIHYAVGVSFGLVWLGIWAGWVASLLFVGPHLRARGGITVSEFLSARFDGDNEVVGGTTAALVSVIYLVYTTAQYVAGAVILDAVFGVPRVLGIAVFAAVALSYTLVGGMRLSIYSDAVQVTALLLGV</sequence>
<dbReference type="PROSITE" id="PS50283">
    <property type="entry name" value="NA_SOLUT_SYMP_3"/>
    <property type="match status" value="1"/>
</dbReference>
<keyword evidence="11" id="KW-0739">Sodium transport</keyword>
<evidence type="ECO:0000256" key="2">
    <source>
        <dbReference type="ARBA" id="ARBA00006434"/>
    </source>
</evidence>
<feature type="transmembrane region" description="Helical" evidence="13">
    <location>
        <begin position="125"/>
        <end position="156"/>
    </location>
</feature>